<protein>
    <recommendedName>
        <fullName evidence="4">Endonuclease/exonuclease/phosphatase domain-containing protein</fullName>
    </recommendedName>
</protein>
<proteinExistence type="predicted"/>
<dbReference type="AlphaFoldDB" id="A0A5C1NEW7"/>
<feature type="compositionally biased region" description="Pro residues" evidence="1">
    <location>
        <begin position="45"/>
        <end position="69"/>
    </location>
</feature>
<dbReference type="InterPro" id="IPR036691">
    <property type="entry name" value="Endo/exonu/phosph_ase_sf"/>
</dbReference>
<name>A0A5C1NEW7_9GAMM</name>
<sequence length="432" mass="47243">MRVNNADMGRYSGDLNKGESDFLRALENAKSRLGDKLNDKSSPPSLGPMLPPMLPPRGNPLPFPSPDDLPIPDEPKDSTSYSVGSFNTYGASNIDGEKNSGLEYLKELVSDTDIVGFQETGGSDGAKVTGAMIESGMNGYVPGENPIYWDKDKFDLVYSETLVFHEPDERGPGVKDDEATTDQTRTSTIVILRDKETGNEILVTNAHTDNNYDGKDLGPSRDAQLEQLANRQDELMEEFSGIQATVNLGDFNQRDSGRLDDGADIHNNPSDSAADHIIVDGENGGEITAGEADNRDHPDNGDFYDHRPLLHSFTLEGNQSDEEKAAAKEDEIVDKNGRGAVFYQNTSYNEKNGGDAWVIGFGSDVNQQPDWNDRVSSVRISDGMEVELFDDVGHDDDGNVELSGDSLDITGDTANVGDDMNDKTSGYRLRWW</sequence>
<dbReference type="RefSeq" id="WP_149285325.1">
    <property type="nucleotide sequence ID" value="NZ_CP038437.2"/>
</dbReference>
<dbReference type="Proteomes" id="UP000324285">
    <property type="component" value="Chromosome"/>
</dbReference>
<dbReference type="KEGG" id="hbh:E4T21_12435"/>
<dbReference type="OrthoDB" id="9758603at2"/>
<dbReference type="SUPFAM" id="SSF56219">
    <property type="entry name" value="DNase I-like"/>
    <property type="match status" value="1"/>
</dbReference>
<dbReference type="EMBL" id="CP038437">
    <property type="protein sequence ID" value="QEM82262.1"/>
    <property type="molecule type" value="Genomic_DNA"/>
</dbReference>
<dbReference type="Gene3D" id="3.60.10.10">
    <property type="entry name" value="Endonuclease/exonuclease/phosphatase"/>
    <property type="match status" value="1"/>
</dbReference>
<reference evidence="2" key="1">
    <citation type="submission" date="2021-02" db="EMBL/GenBank/DDBJ databases">
        <title>Strain Y2R2, a novel species of the genus Halomonas.</title>
        <authorList>
            <person name="Huang H."/>
        </authorList>
    </citation>
    <scope>NUCLEOTIDE SEQUENCE</scope>
    <source>
        <strain evidence="2">Y2R2</strain>
    </source>
</reference>
<feature type="region of interest" description="Disordered" evidence="1">
    <location>
        <begin position="32"/>
        <end position="81"/>
    </location>
</feature>
<keyword evidence="3" id="KW-1185">Reference proteome</keyword>
<accession>A0A5C1NEW7</accession>
<organism evidence="2 3">
    <name type="scientific">Halomonas binhaiensis</name>
    <dbReference type="NCBI Taxonomy" id="2562282"/>
    <lineage>
        <taxon>Bacteria</taxon>
        <taxon>Pseudomonadati</taxon>
        <taxon>Pseudomonadota</taxon>
        <taxon>Gammaproteobacteria</taxon>
        <taxon>Oceanospirillales</taxon>
        <taxon>Halomonadaceae</taxon>
        <taxon>Halomonas</taxon>
    </lineage>
</organism>
<gene>
    <name evidence="2" type="ORF">E4T21_12435</name>
</gene>
<evidence type="ECO:0000256" key="1">
    <source>
        <dbReference type="SAM" id="MobiDB-lite"/>
    </source>
</evidence>
<evidence type="ECO:0000313" key="2">
    <source>
        <dbReference type="EMBL" id="QEM82262.1"/>
    </source>
</evidence>
<evidence type="ECO:0008006" key="4">
    <source>
        <dbReference type="Google" id="ProtNLM"/>
    </source>
</evidence>
<evidence type="ECO:0000313" key="3">
    <source>
        <dbReference type="Proteomes" id="UP000324285"/>
    </source>
</evidence>
<dbReference type="Gene3D" id="2.60.20.10">
    <property type="entry name" value="Crystallins"/>
    <property type="match status" value="1"/>
</dbReference>